<gene>
    <name evidence="4" type="ORF">FEZ41_13770</name>
</gene>
<feature type="region of interest" description="Disordered" evidence="1">
    <location>
        <begin position="125"/>
        <end position="168"/>
    </location>
</feature>
<dbReference type="InterPro" id="IPR013783">
    <property type="entry name" value="Ig-like_fold"/>
</dbReference>
<evidence type="ECO:0000259" key="2">
    <source>
        <dbReference type="Pfam" id="PF07523"/>
    </source>
</evidence>
<organism evidence="4 5">
    <name type="scientific">Lentilactobacillus parafarraginis</name>
    <dbReference type="NCBI Taxonomy" id="390842"/>
    <lineage>
        <taxon>Bacteria</taxon>
        <taxon>Bacillati</taxon>
        <taxon>Bacillota</taxon>
        <taxon>Bacilli</taxon>
        <taxon>Lactobacillales</taxon>
        <taxon>Lactobacillaceae</taxon>
        <taxon>Lentilactobacillus</taxon>
    </lineage>
</organism>
<sequence>MAGNGTIEHPLGGIYNPEELIEEYAEAGIAKELYVPENGFTDQSTINVPSSITLSLGAKFDATDHFISAVTPEGRTVTKYCDAAAEGLVIDGGNIDTSKPGTYTVTYHFYGSDHKATMTVIIPAPGTGGGGSVTPTPTPVTPAPQPTPTPSPAPTPTEPTKPTTPNVPNYAATKRAAVYALKTIYLYRNPTFKKSQRIARYPKQKRINRPMFVVIDYARSNGGALRYKVRDVNHNSKTDGKIGYITAKWSHVRPVYYRSMPKGNVITVISKKGVHAYKNKNLTGRVKTYKKGTHLSVKNLVKHNLTTRYVLSNGYHVTANKKLVIQGKY</sequence>
<accession>A0A5R9CK62</accession>
<evidence type="ECO:0000313" key="4">
    <source>
        <dbReference type="EMBL" id="TLQ15469.1"/>
    </source>
</evidence>
<protein>
    <recommendedName>
        <fullName evidence="6">DUF5776 domain-containing protein</fullName>
    </recommendedName>
</protein>
<feature type="compositionally biased region" description="Pro residues" evidence="1">
    <location>
        <begin position="136"/>
        <end position="159"/>
    </location>
</feature>
<dbReference type="Pfam" id="PF07523">
    <property type="entry name" value="Big_3"/>
    <property type="match status" value="1"/>
</dbReference>
<feature type="domain" description="Ig-like" evidence="2">
    <location>
        <begin position="54"/>
        <end position="120"/>
    </location>
</feature>
<dbReference type="InterPro" id="IPR022038">
    <property type="entry name" value="Ig-like_bact"/>
</dbReference>
<dbReference type="Proteomes" id="UP000305100">
    <property type="component" value="Unassembled WGS sequence"/>
</dbReference>
<name>A0A5R9CK62_9LACO</name>
<evidence type="ECO:0000313" key="5">
    <source>
        <dbReference type="Proteomes" id="UP000305100"/>
    </source>
</evidence>
<dbReference type="AlphaFoldDB" id="A0A5R9CK62"/>
<comment type="caution">
    <text evidence="4">The sequence shown here is derived from an EMBL/GenBank/DDBJ whole genome shotgun (WGS) entry which is preliminary data.</text>
</comment>
<feature type="domain" description="DUF5776" evidence="3">
    <location>
        <begin position="256"/>
        <end position="324"/>
    </location>
</feature>
<dbReference type="OrthoDB" id="2330063at2"/>
<proteinExistence type="predicted"/>
<dbReference type="Pfam" id="PF19087">
    <property type="entry name" value="DUF5776"/>
    <property type="match status" value="1"/>
</dbReference>
<evidence type="ECO:0000256" key="1">
    <source>
        <dbReference type="SAM" id="MobiDB-lite"/>
    </source>
</evidence>
<evidence type="ECO:0000259" key="3">
    <source>
        <dbReference type="Pfam" id="PF19087"/>
    </source>
</evidence>
<dbReference type="InterPro" id="IPR044081">
    <property type="entry name" value="DUF5776"/>
</dbReference>
<dbReference type="Gene3D" id="2.60.40.10">
    <property type="entry name" value="Immunoglobulins"/>
    <property type="match status" value="1"/>
</dbReference>
<reference evidence="4 5" key="1">
    <citation type="submission" date="2019-05" db="EMBL/GenBank/DDBJ databases">
        <title>The metagenome of a microbial culture collection derived from dairy environment covers the genomic content of the human microbiome.</title>
        <authorList>
            <person name="Roder T."/>
            <person name="Wuthrich D."/>
            <person name="Sattari Z."/>
            <person name="Von Ah U."/>
            <person name="Bar C."/>
            <person name="Ronchi F."/>
            <person name="Macpherson A.J."/>
            <person name="Ganal-Vonarburg S.C."/>
            <person name="Bruggmann R."/>
            <person name="Vergeres G."/>
        </authorList>
    </citation>
    <scope>NUCLEOTIDE SEQUENCE [LARGE SCALE GENOMIC DNA]</scope>
    <source>
        <strain evidence="4 5">FAM 1079</strain>
    </source>
</reference>
<dbReference type="EMBL" id="VBSX01000055">
    <property type="protein sequence ID" value="TLQ15469.1"/>
    <property type="molecule type" value="Genomic_DNA"/>
</dbReference>
<evidence type="ECO:0008006" key="6">
    <source>
        <dbReference type="Google" id="ProtNLM"/>
    </source>
</evidence>